<accession>A0A2U2DGP0</accession>
<dbReference type="InterPro" id="IPR000524">
    <property type="entry name" value="Tscrpt_reg_HTH_GntR"/>
</dbReference>
<proteinExistence type="predicted"/>
<dbReference type="InterPro" id="IPR036390">
    <property type="entry name" value="WH_DNA-bd_sf"/>
</dbReference>
<dbReference type="RefSeq" id="WP_109462009.1">
    <property type="nucleotide sequence ID" value="NZ_QFBC01000024.1"/>
</dbReference>
<evidence type="ECO:0000259" key="4">
    <source>
        <dbReference type="PROSITE" id="PS50949"/>
    </source>
</evidence>
<dbReference type="InterPro" id="IPR011711">
    <property type="entry name" value="GntR_C"/>
</dbReference>
<keyword evidence="2" id="KW-0238">DNA-binding</keyword>
<dbReference type="EMBL" id="QFBC01000024">
    <property type="protein sequence ID" value="PWE52495.1"/>
    <property type="molecule type" value="Genomic_DNA"/>
</dbReference>
<dbReference type="PRINTS" id="PR00035">
    <property type="entry name" value="HTHGNTR"/>
</dbReference>
<evidence type="ECO:0000256" key="1">
    <source>
        <dbReference type="ARBA" id="ARBA00023015"/>
    </source>
</evidence>
<dbReference type="AlphaFoldDB" id="A0A2U2DGP0"/>
<dbReference type="Pfam" id="PF00392">
    <property type="entry name" value="GntR"/>
    <property type="match status" value="1"/>
</dbReference>
<dbReference type="InterPro" id="IPR008920">
    <property type="entry name" value="TF_FadR/GntR_C"/>
</dbReference>
<dbReference type="GO" id="GO:0003700">
    <property type="term" value="F:DNA-binding transcription factor activity"/>
    <property type="evidence" value="ECO:0007669"/>
    <property type="project" value="InterPro"/>
</dbReference>
<gene>
    <name evidence="5" type="ORF">DEM27_30435</name>
</gene>
<dbReference type="OrthoDB" id="7846328at2"/>
<evidence type="ECO:0000313" key="5">
    <source>
        <dbReference type="EMBL" id="PWE52495.1"/>
    </source>
</evidence>
<dbReference type="GO" id="GO:0003677">
    <property type="term" value="F:DNA binding"/>
    <property type="evidence" value="ECO:0007669"/>
    <property type="project" value="UniProtKB-KW"/>
</dbReference>
<protein>
    <recommendedName>
        <fullName evidence="4">HTH gntR-type domain-containing protein</fullName>
    </recommendedName>
</protein>
<keyword evidence="1" id="KW-0805">Transcription regulation</keyword>
<feature type="domain" description="HTH gntR-type" evidence="4">
    <location>
        <begin position="34"/>
        <end position="101"/>
    </location>
</feature>
<reference evidence="5 6" key="1">
    <citation type="submission" date="2018-05" db="EMBL/GenBank/DDBJ databases">
        <title>The draft genome of strain NS-104.</title>
        <authorList>
            <person name="Hang P."/>
            <person name="Jiang J."/>
        </authorList>
    </citation>
    <scope>NUCLEOTIDE SEQUENCE [LARGE SCALE GENOMIC DNA]</scope>
    <source>
        <strain evidence="5 6">NS-104</strain>
    </source>
</reference>
<dbReference type="InterPro" id="IPR036388">
    <property type="entry name" value="WH-like_DNA-bd_sf"/>
</dbReference>
<name>A0A2U2DGP0_9HYPH</name>
<dbReference type="Proteomes" id="UP000245252">
    <property type="component" value="Unassembled WGS sequence"/>
</dbReference>
<keyword evidence="3" id="KW-0804">Transcription</keyword>
<dbReference type="SMART" id="SM00895">
    <property type="entry name" value="FCD"/>
    <property type="match status" value="1"/>
</dbReference>
<dbReference type="SUPFAM" id="SSF46785">
    <property type="entry name" value="Winged helix' DNA-binding domain"/>
    <property type="match status" value="1"/>
</dbReference>
<dbReference type="SMART" id="SM00345">
    <property type="entry name" value="HTH_GNTR"/>
    <property type="match status" value="1"/>
</dbReference>
<dbReference type="PANTHER" id="PTHR43537:SF45">
    <property type="entry name" value="GNTR FAMILY REGULATORY PROTEIN"/>
    <property type="match status" value="1"/>
</dbReference>
<dbReference type="CDD" id="cd07377">
    <property type="entry name" value="WHTH_GntR"/>
    <property type="match status" value="1"/>
</dbReference>
<dbReference type="PROSITE" id="PS50949">
    <property type="entry name" value="HTH_GNTR"/>
    <property type="match status" value="1"/>
</dbReference>
<sequence>MIQRKVANAHYSEGRLSDFSDKEASSAFSEGSSSHLSNDVYQTLRGEILHGILRPNQALVEAEIAERLNVSRTPVRESMQILASEGLIVSRRRRWFVYEHTRGEIIQIYEIRAALESYAARLAATRATKEQLDALEGARPMATAVSLIGLERIRANEQFHDLIIGAANNPRLAGLIVANRLYAFNYSVEALYSTEHMATSSEQHAALIDAILARDPERAGDVAREHVEYSLNMIVKRGII</sequence>
<evidence type="ECO:0000256" key="2">
    <source>
        <dbReference type="ARBA" id="ARBA00023125"/>
    </source>
</evidence>
<evidence type="ECO:0000256" key="3">
    <source>
        <dbReference type="ARBA" id="ARBA00023163"/>
    </source>
</evidence>
<organism evidence="5 6">
    <name type="scientific">Metarhizobium album</name>
    <dbReference type="NCBI Taxonomy" id="2182425"/>
    <lineage>
        <taxon>Bacteria</taxon>
        <taxon>Pseudomonadati</taxon>
        <taxon>Pseudomonadota</taxon>
        <taxon>Alphaproteobacteria</taxon>
        <taxon>Hyphomicrobiales</taxon>
        <taxon>Rhizobiaceae</taxon>
        <taxon>Metarhizobium</taxon>
    </lineage>
</organism>
<comment type="caution">
    <text evidence="5">The sequence shown here is derived from an EMBL/GenBank/DDBJ whole genome shotgun (WGS) entry which is preliminary data.</text>
</comment>
<dbReference type="Pfam" id="PF07729">
    <property type="entry name" value="FCD"/>
    <property type="match status" value="1"/>
</dbReference>
<keyword evidence="6" id="KW-1185">Reference proteome</keyword>
<dbReference type="Gene3D" id="1.20.120.530">
    <property type="entry name" value="GntR ligand-binding domain-like"/>
    <property type="match status" value="1"/>
</dbReference>
<dbReference type="SUPFAM" id="SSF48008">
    <property type="entry name" value="GntR ligand-binding domain-like"/>
    <property type="match status" value="1"/>
</dbReference>
<dbReference type="Gene3D" id="1.10.10.10">
    <property type="entry name" value="Winged helix-like DNA-binding domain superfamily/Winged helix DNA-binding domain"/>
    <property type="match status" value="1"/>
</dbReference>
<dbReference type="PANTHER" id="PTHR43537">
    <property type="entry name" value="TRANSCRIPTIONAL REGULATOR, GNTR FAMILY"/>
    <property type="match status" value="1"/>
</dbReference>
<evidence type="ECO:0000313" key="6">
    <source>
        <dbReference type="Proteomes" id="UP000245252"/>
    </source>
</evidence>